<evidence type="ECO:0000313" key="10">
    <source>
        <dbReference type="Proteomes" id="UP000182248"/>
    </source>
</evidence>
<feature type="signal peptide" evidence="6">
    <location>
        <begin position="1"/>
        <end position="21"/>
    </location>
</feature>
<keyword evidence="4" id="KW-0472">Membrane</keyword>
<comment type="subcellular location">
    <subcellularLocation>
        <location evidence="1">Cell outer membrane</location>
    </subcellularLocation>
</comment>
<evidence type="ECO:0000256" key="2">
    <source>
        <dbReference type="ARBA" id="ARBA00006275"/>
    </source>
</evidence>
<dbReference type="Proteomes" id="UP000182248">
    <property type="component" value="Unassembled WGS sequence"/>
</dbReference>
<keyword evidence="5" id="KW-0998">Cell outer membrane</keyword>
<evidence type="ECO:0000256" key="1">
    <source>
        <dbReference type="ARBA" id="ARBA00004442"/>
    </source>
</evidence>
<evidence type="ECO:0000259" key="7">
    <source>
        <dbReference type="Pfam" id="PF07980"/>
    </source>
</evidence>
<dbReference type="PROSITE" id="PS51257">
    <property type="entry name" value="PROKAR_LIPOPROTEIN"/>
    <property type="match status" value="1"/>
</dbReference>
<dbReference type="GO" id="GO:0009279">
    <property type="term" value="C:cell outer membrane"/>
    <property type="evidence" value="ECO:0007669"/>
    <property type="project" value="UniProtKB-SubCell"/>
</dbReference>
<evidence type="ECO:0000256" key="6">
    <source>
        <dbReference type="SAM" id="SignalP"/>
    </source>
</evidence>
<evidence type="ECO:0000256" key="5">
    <source>
        <dbReference type="ARBA" id="ARBA00023237"/>
    </source>
</evidence>
<protein>
    <submittedName>
        <fullName evidence="9">Starch-binding associating with outer membrane</fullName>
    </submittedName>
</protein>
<dbReference type="Gene3D" id="1.25.40.390">
    <property type="match status" value="1"/>
</dbReference>
<comment type="similarity">
    <text evidence="2">Belongs to the SusD family.</text>
</comment>
<sequence length="627" mass="71064">MNTLKIKHIYMYMFVALFAAASCSDDFVDTKPLNEVPDSDVWADPALSEAFVVGIYNGFGQGGFDEQMQASLTDEALFTHPGRGINTINESRSNPSDQGWINGSYSWSEMYKRIRATNLVLKNLEEPMFDEPELVDRLKGEAYFLRAFFYQQLLRYYGAVPLVDRVYELGEEDYTVSRNTYEECVNFIVSDCDTAAGLLEGQPTSLGRATDISAMALKARILLYAASDLHDISTASSNASVIAGYDHPEYLGYTSGSRTERWEKAKVAAKAVVDMNMGYKLDLSEPVTPQEGKENYIALSLGGGSAVADAAAGTELILGRFFVDEKDEGGAYVGRNNGPNGYHNWSGNTPTQNLVDDYEMIDGTRFDWDNPVHAAAPYKDRDPRLYASILHDGADWKPRTSDVEDGEPFNQIQTGRYEVINDSGQKEIFYGYDTRNSSIEDWNGSYTGYTMRKFIDPDPAIVDQNTRQQIPWPVFKYTEAVLNYAEACIALGEDEEARSWLNKIRYRVGMPAIPDTESGDVLMDRYRNERRVELAYEEHRFHDARRWMIAPETLGQQVRTINIFGALKAGADIEVYRYDPESYDYTYTPQELDPGIENRNWLDKMYFISIHRDEINRNDKLVQNPGY</sequence>
<name>A0A1K1MNT5_9FLAO</name>
<dbReference type="InterPro" id="IPR033985">
    <property type="entry name" value="SusD-like_N"/>
</dbReference>
<feature type="chain" id="PRO_5012453404" evidence="6">
    <location>
        <begin position="22"/>
        <end position="627"/>
    </location>
</feature>
<evidence type="ECO:0000313" key="9">
    <source>
        <dbReference type="EMBL" id="SFW24815.1"/>
    </source>
</evidence>
<dbReference type="Pfam" id="PF14322">
    <property type="entry name" value="SusD-like_3"/>
    <property type="match status" value="1"/>
</dbReference>
<dbReference type="InterPro" id="IPR012944">
    <property type="entry name" value="SusD_RagB_dom"/>
</dbReference>
<evidence type="ECO:0000259" key="8">
    <source>
        <dbReference type="Pfam" id="PF14322"/>
    </source>
</evidence>
<accession>A0A1K1MNT5</accession>
<proteinExistence type="inferred from homology"/>
<dbReference type="STRING" id="1150368.SAMN02927921_00686"/>
<dbReference type="RefSeq" id="WP_072315970.1">
    <property type="nucleotide sequence ID" value="NZ_FPJE01000003.1"/>
</dbReference>
<dbReference type="SUPFAM" id="SSF48452">
    <property type="entry name" value="TPR-like"/>
    <property type="match status" value="1"/>
</dbReference>
<keyword evidence="3 6" id="KW-0732">Signal</keyword>
<dbReference type="Pfam" id="PF07980">
    <property type="entry name" value="SusD_RagB"/>
    <property type="match status" value="1"/>
</dbReference>
<dbReference type="EMBL" id="FPJE01000003">
    <property type="protein sequence ID" value="SFW24815.1"/>
    <property type="molecule type" value="Genomic_DNA"/>
</dbReference>
<feature type="domain" description="SusD-like N-terminal" evidence="8">
    <location>
        <begin position="46"/>
        <end position="223"/>
    </location>
</feature>
<organism evidence="9 10">
    <name type="scientific">Sinomicrobium oceani</name>
    <dbReference type="NCBI Taxonomy" id="1150368"/>
    <lineage>
        <taxon>Bacteria</taxon>
        <taxon>Pseudomonadati</taxon>
        <taxon>Bacteroidota</taxon>
        <taxon>Flavobacteriia</taxon>
        <taxon>Flavobacteriales</taxon>
        <taxon>Flavobacteriaceae</taxon>
        <taxon>Sinomicrobium</taxon>
    </lineage>
</organism>
<gene>
    <name evidence="9" type="ORF">SAMN02927921_00686</name>
</gene>
<evidence type="ECO:0000256" key="3">
    <source>
        <dbReference type="ARBA" id="ARBA00022729"/>
    </source>
</evidence>
<evidence type="ECO:0000256" key="4">
    <source>
        <dbReference type="ARBA" id="ARBA00023136"/>
    </source>
</evidence>
<reference evidence="9 10" key="1">
    <citation type="submission" date="2016-11" db="EMBL/GenBank/DDBJ databases">
        <authorList>
            <person name="Jaros S."/>
            <person name="Januszkiewicz K."/>
            <person name="Wedrychowicz H."/>
        </authorList>
    </citation>
    <scope>NUCLEOTIDE SEQUENCE [LARGE SCALE GENOMIC DNA]</scope>
    <source>
        <strain evidence="9 10">CGMCC 1.12145</strain>
    </source>
</reference>
<dbReference type="OrthoDB" id="5694214at2"/>
<dbReference type="InterPro" id="IPR011990">
    <property type="entry name" value="TPR-like_helical_dom_sf"/>
</dbReference>
<keyword evidence="10" id="KW-1185">Reference proteome</keyword>
<dbReference type="AlphaFoldDB" id="A0A1K1MNT5"/>
<feature type="domain" description="RagB/SusD" evidence="7">
    <location>
        <begin position="316"/>
        <end position="627"/>
    </location>
</feature>